<keyword evidence="2" id="KW-1185">Reference proteome</keyword>
<proteinExistence type="predicted"/>
<comment type="caution">
    <text evidence="1">The sequence shown here is derived from an EMBL/GenBank/DDBJ whole genome shotgun (WGS) entry which is preliminary data.</text>
</comment>
<protein>
    <submittedName>
        <fullName evidence="1">Uncharacterized protein</fullName>
    </submittedName>
</protein>
<gene>
    <name evidence="1" type="ORF">QAD02_013140</name>
</gene>
<evidence type="ECO:0000313" key="1">
    <source>
        <dbReference type="EMBL" id="KAJ8677353.1"/>
    </source>
</evidence>
<reference evidence="1" key="1">
    <citation type="submission" date="2023-04" db="EMBL/GenBank/DDBJ databases">
        <title>A chromosome-level genome assembly of the parasitoid wasp Eretmocerus hayati.</title>
        <authorList>
            <person name="Zhong Y."/>
            <person name="Liu S."/>
            <person name="Liu Y."/>
        </authorList>
    </citation>
    <scope>NUCLEOTIDE SEQUENCE</scope>
    <source>
        <strain evidence="1">ZJU_SS_LIU_2023</strain>
    </source>
</reference>
<name>A0ACC2P2L8_9HYME</name>
<accession>A0ACC2P2L8</accession>
<dbReference type="EMBL" id="CM056742">
    <property type="protein sequence ID" value="KAJ8677353.1"/>
    <property type="molecule type" value="Genomic_DNA"/>
</dbReference>
<sequence length="112" mass="12518">MNASYSIPSAEALHMGKKRETEKDGLHGELTDASHSVSLAEVRHTGIKWETERKRIARGAYRCISFGLLGGSTPDRERTINGKKNRSHGKCLDAPYLFPLAKDRHTGKKRET</sequence>
<dbReference type="Proteomes" id="UP001239111">
    <property type="component" value="Chromosome 2"/>
</dbReference>
<evidence type="ECO:0000313" key="2">
    <source>
        <dbReference type="Proteomes" id="UP001239111"/>
    </source>
</evidence>
<organism evidence="1 2">
    <name type="scientific">Eretmocerus hayati</name>
    <dbReference type="NCBI Taxonomy" id="131215"/>
    <lineage>
        <taxon>Eukaryota</taxon>
        <taxon>Metazoa</taxon>
        <taxon>Ecdysozoa</taxon>
        <taxon>Arthropoda</taxon>
        <taxon>Hexapoda</taxon>
        <taxon>Insecta</taxon>
        <taxon>Pterygota</taxon>
        <taxon>Neoptera</taxon>
        <taxon>Endopterygota</taxon>
        <taxon>Hymenoptera</taxon>
        <taxon>Apocrita</taxon>
        <taxon>Proctotrupomorpha</taxon>
        <taxon>Chalcidoidea</taxon>
        <taxon>Aphelinidae</taxon>
        <taxon>Aphelininae</taxon>
        <taxon>Eretmocerus</taxon>
    </lineage>
</organism>